<feature type="transmembrane region" description="Helical" evidence="6">
    <location>
        <begin position="246"/>
        <end position="269"/>
    </location>
</feature>
<reference evidence="7 8" key="1">
    <citation type="submission" date="2016-10" db="EMBL/GenBank/DDBJ databases">
        <authorList>
            <person name="Varghese N."/>
            <person name="Submissions S."/>
        </authorList>
    </citation>
    <scope>NUCLEOTIDE SEQUENCE [LARGE SCALE GENOMIC DNA]</scope>
    <source>
        <strain evidence="7 8">IBRC-M10081</strain>
    </source>
</reference>
<feature type="transmembrane region" description="Helical" evidence="6">
    <location>
        <begin position="434"/>
        <end position="452"/>
    </location>
</feature>
<dbReference type="InterPro" id="IPR002293">
    <property type="entry name" value="AA/rel_permease1"/>
</dbReference>
<feature type="transmembrane region" description="Helical" evidence="6">
    <location>
        <begin position="137"/>
        <end position="159"/>
    </location>
</feature>
<proteinExistence type="predicted"/>
<protein>
    <submittedName>
        <fullName evidence="7">Amino acid/polyamine/organocation transporter, APC superfamily</fullName>
    </submittedName>
</protein>
<evidence type="ECO:0000256" key="3">
    <source>
        <dbReference type="ARBA" id="ARBA00022692"/>
    </source>
</evidence>
<dbReference type="PANTHER" id="PTHR42770:SF7">
    <property type="entry name" value="MEMBRANE PROTEIN"/>
    <property type="match status" value="1"/>
</dbReference>
<evidence type="ECO:0000256" key="5">
    <source>
        <dbReference type="ARBA" id="ARBA00023136"/>
    </source>
</evidence>
<dbReference type="AlphaFoldDB" id="A0A662Z1X1"/>
<gene>
    <name evidence="7" type="ORF">SAMN05192557_0047</name>
</gene>
<dbReference type="PANTHER" id="PTHR42770">
    <property type="entry name" value="AMINO ACID TRANSPORTER-RELATED"/>
    <property type="match status" value="1"/>
</dbReference>
<comment type="subcellular location">
    <subcellularLocation>
        <location evidence="1">Cell membrane</location>
        <topology evidence="1">Multi-pass membrane protein</topology>
    </subcellularLocation>
</comment>
<keyword evidence="3 6" id="KW-0812">Transmembrane</keyword>
<feature type="transmembrane region" description="Helical" evidence="6">
    <location>
        <begin position="345"/>
        <end position="362"/>
    </location>
</feature>
<evidence type="ECO:0000256" key="1">
    <source>
        <dbReference type="ARBA" id="ARBA00004651"/>
    </source>
</evidence>
<evidence type="ECO:0000256" key="4">
    <source>
        <dbReference type="ARBA" id="ARBA00022989"/>
    </source>
</evidence>
<keyword evidence="4 6" id="KW-1133">Transmembrane helix</keyword>
<evidence type="ECO:0000256" key="6">
    <source>
        <dbReference type="SAM" id="Phobius"/>
    </source>
</evidence>
<feature type="transmembrane region" description="Helical" evidence="6">
    <location>
        <begin position="171"/>
        <end position="195"/>
    </location>
</feature>
<feature type="transmembrane region" description="Helical" evidence="6">
    <location>
        <begin position="18"/>
        <end position="36"/>
    </location>
</feature>
<dbReference type="RefSeq" id="WP_091472585.1">
    <property type="nucleotide sequence ID" value="NZ_FOIT01000001.1"/>
</dbReference>
<dbReference type="PIRSF" id="PIRSF006060">
    <property type="entry name" value="AA_transporter"/>
    <property type="match status" value="1"/>
</dbReference>
<sequence length="475" mass="52028">MAKKIQRQELDSTMSKRFVWAIAFGSSVGWGAFILPGDWLTQSGTLGATLGIIIGGLLMLVIAVAYGALTQKFPVSGGEFAFIYQSFGKYASFIGSWFLVLGYICIVALNASAFSLLFKFVLPDFLEVGYLYTIAGWNVYIMEVILSTLILLVFAYISIRGSGLSGQLQFYFCLFMALIVGGLFLASFFVGDFSFSNAQPAFNEESGMFTSIILIVAIAPWMYVGFDNIPQAAEEFKFDASHTFKLIVFGIVASILTYVAMILTTSWIYEDQNAIDGATWVTGSVVLESMGIVGMFLLAIAISFGIFTGLNGFYLSSSRLTFALGRAKFIPDAFAKLHPTFNTPYIAVIFVLIVTLAAPWLGRTALSWVVDMSSVGVSIAFFATSMVAVKFFSQPQSKNTVYVVFGVLGAIISLVFLALLLIPSSPAALSTPSYIALVVWMVLGVIFFAFQYRTLNRMTKQELDFLILKQKPRVK</sequence>
<dbReference type="EMBL" id="FOIT01000001">
    <property type="protein sequence ID" value="SEV79999.1"/>
    <property type="molecule type" value="Genomic_DNA"/>
</dbReference>
<dbReference type="Gene3D" id="1.20.1740.10">
    <property type="entry name" value="Amino acid/polyamine transporter I"/>
    <property type="match status" value="1"/>
</dbReference>
<name>A0A662Z1X1_9STAP</name>
<keyword evidence="5 6" id="KW-0472">Membrane</keyword>
<evidence type="ECO:0000313" key="7">
    <source>
        <dbReference type="EMBL" id="SEV79999.1"/>
    </source>
</evidence>
<dbReference type="OrthoDB" id="3181223at2"/>
<evidence type="ECO:0000256" key="2">
    <source>
        <dbReference type="ARBA" id="ARBA00022475"/>
    </source>
</evidence>
<dbReference type="InterPro" id="IPR050367">
    <property type="entry name" value="APC_superfamily"/>
</dbReference>
<dbReference type="Pfam" id="PF13520">
    <property type="entry name" value="AA_permease_2"/>
    <property type="match status" value="1"/>
</dbReference>
<organism evidence="7 8">
    <name type="scientific">Aliicoccus persicus</name>
    <dbReference type="NCBI Taxonomy" id="930138"/>
    <lineage>
        <taxon>Bacteria</taxon>
        <taxon>Bacillati</taxon>
        <taxon>Bacillota</taxon>
        <taxon>Bacilli</taxon>
        <taxon>Bacillales</taxon>
        <taxon>Staphylococcaceae</taxon>
        <taxon>Aliicoccus</taxon>
    </lineage>
</organism>
<evidence type="ECO:0000313" key="8">
    <source>
        <dbReference type="Proteomes" id="UP000243605"/>
    </source>
</evidence>
<feature type="transmembrane region" description="Helical" evidence="6">
    <location>
        <begin position="368"/>
        <end position="389"/>
    </location>
</feature>
<feature type="transmembrane region" description="Helical" evidence="6">
    <location>
        <begin position="48"/>
        <end position="69"/>
    </location>
</feature>
<feature type="transmembrane region" description="Helical" evidence="6">
    <location>
        <begin position="289"/>
        <end position="310"/>
    </location>
</feature>
<feature type="transmembrane region" description="Helical" evidence="6">
    <location>
        <begin position="401"/>
        <end position="422"/>
    </location>
</feature>
<keyword evidence="2" id="KW-1003">Cell membrane</keyword>
<dbReference type="GO" id="GO:0005886">
    <property type="term" value="C:plasma membrane"/>
    <property type="evidence" value="ECO:0007669"/>
    <property type="project" value="UniProtKB-SubCell"/>
</dbReference>
<feature type="transmembrane region" description="Helical" evidence="6">
    <location>
        <begin position="207"/>
        <end position="226"/>
    </location>
</feature>
<keyword evidence="8" id="KW-1185">Reference proteome</keyword>
<feature type="transmembrane region" description="Helical" evidence="6">
    <location>
        <begin position="90"/>
        <end position="117"/>
    </location>
</feature>
<dbReference type="Proteomes" id="UP000243605">
    <property type="component" value="Unassembled WGS sequence"/>
</dbReference>
<accession>A0A662Z1X1</accession>
<dbReference type="GO" id="GO:0022857">
    <property type="term" value="F:transmembrane transporter activity"/>
    <property type="evidence" value="ECO:0007669"/>
    <property type="project" value="InterPro"/>
</dbReference>